<accession>A0A429XUL1</accession>
<organism evidence="1 2">
    <name type="scientific">Siminovitchia acidinfaciens</name>
    <dbReference type="NCBI Taxonomy" id="2321395"/>
    <lineage>
        <taxon>Bacteria</taxon>
        <taxon>Bacillati</taxon>
        <taxon>Bacillota</taxon>
        <taxon>Bacilli</taxon>
        <taxon>Bacillales</taxon>
        <taxon>Bacillaceae</taxon>
        <taxon>Siminovitchia</taxon>
    </lineage>
</organism>
<evidence type="ECO:0000313" key="2">
    <source>
        <dbReference type="Proteomes" id="UP000287156"/>
    </source>
</evidence>
<comment type="caution">
    <text evidence="1">The sequence shown here is derived from an EMBL/GenBank/DDBJ whole genome shotgun (WGS) entry which is preliminary data.</text>
</comment>
<sequence>MMIQIQIKVASNEKMKQVKKRIRYFTCFCVQRLSSSSSFVTVDPEKLPERVRILHFRYRGSGKVAQTVTNTRHSLPLTWKNRLNGHEPNTFVTVGAT</sequence>
<reference evidence="1" key="1">
    <citation type="submission" date="2018-12" db="EMBL/GenBank/DDBJ databases">
        <authorList>
            <person name="Sun L."/>
            <person name="Chen Z."/>
        </authorList>
    </citation>
    <scope>NUCLEOTIDE SEQUENCE [LARGE SCALE GENOMIC DNA]</scope>
    <source>
        <strain evidence="1">3-2-2</strain>
    </source>
</reference>
<gene>
    <name evidence="1" type="ORF">D4T97_018055</name>
</gene>
<dbReference type="EMBL" id="QYTV02000011">
    <property type="protein sequence ID" value="RST71820.1"/>
    <property type="molecule type" value="Genomic_DNA"/>
</dbReference>
<evidence type="ECO:0000313" key="1">
    <source>
        <dbReference type="EMBL" id="RST71820.1"/>
    </source>
</evidence>
<dbReference type="AlphaFoldDB" id="A0A429XUL1"/>
<dbReference type="RefSeq" id="WP_126052170.1">
    <property type="nucleotide sequence ID" value="NZ_QYTV02000011.1"/>
</dbReference>
<proteinExistence type="predicted"/>
<keyword evidence="2" id="KW-1185">Reference proteome</keyword>
<protein>
    <submittedName>
        <fullName evidence="1">Uncharacterized protein</fullName>
    </submittedName>
</protein>
<dbReference type="Proteomes" id="UP000287156">
    <property type="component" value="Unassembled WGS sequence"/>
</dbReference>
<name>A0A429XUL1_9BACI</name>